<keyword evidence="1" id="KW-0812">Transmembrane</keyword>
<keyword evidence="1" id="KW-0472">Membrane</keyword>
<organism evidence="2 3">
    <name type="scientific">Protopolystoma xenopodis</name>
    <dbReference type="NCBI Taxonomy" id="117903"/>
    <lineage>
        <taxon>Eukaryota</taxon>
        <taxon>Metazoa</taxon>
        <taxon>Spiralia</taxon>
        <taxon>Lophotrochozoa</taxon>
        <taxon>Platyhelminthes</taxon>
        <taxon>Monogenea</taxon>
        <taxon>Polyopisthocotylea</taxon>
        <taxon>Polystomatidea</taxon>
        <taxon>Polystomatidae</taxon>
        <taxon>Protopolystoma</taxon>
    </lineage>
</organism>
<evidence type="ECO:0000313" key="3">
    <source>
        <dbReference type="Proteomes" id="UP000784294"/>
    </source>
</evidence>
<reference evidence="2" key="1">
    <citation type="submission" date="2018-11" db="EMBL/GenBank/DDBJ databases">
        <authorList>
            <consortium name="Pathogen Informatics"/>
        </authorList>
    </citation>
    <scope>NUCLEOTIDE SEQUENCE</scope>
</reference>
<comment type="caution">
    <text evidence="2">The sequence shown here is derived from an EMBL/GenBank/DDBJ whole genome shotgun (WGS) entry which is preliminary data.</text>
</comment>
<sequence>MKLYIDPLHFATQLTRSVSPNSSSAYQLFETDRQASFFILDSQTHPNTFDPFLEPPINASLRKKEFDTDAILSQICIPIYPATSLNSFSTGDTFTNVQNGIPLDSVLSNTIEMHNPSVSCILTTTQTANNEISAITDMPICPIASSLSLLDFTTVASSTVLEMPIPMPTHTPSTSNCPLTLSSSSSCLFYPRPTIATHILKGSSDPKNSITSASWIRKESVLKASANSVDSPSTSHSVVDSIPSSRSPSVASLHISANQSTSTRVFPLTTFRRASTRRHCYNCLGFCLLLFSLFTFLLLLVCFASPGFLLPFSLYVCPFIPFGWWHCHGTHGQLPYTPILLDRIFPPPI</sequence>
<dbReference type="Proteomes" id="UP000784294">
    <property type="component" value="Unassembled WGS sequence"/>
</dbReference>
<proteinExistence type="predicted"/>
<name>A0A3S5CED5_9PLAT</name>
<keyword evidence="1" id="KW-1133">Transmembrane helix</keyword>
<dbReference type="AlphaFoldDB" id="A0A3S5CED5"/>
<feature type="transmembrane region" description="Helical" evidence="1">
    <location>
        <begin position="281"/>
        <end position="301"/>
    </location>
</feature>
<dbReference type="EMBL" id="CAAALY010020978">
    <property type="protein sequence ID" value="VEL14389.1"/>
    <property type="molecule type" value="Genomic_DNA"/>
</dbReference>
<keyword evidence="3" id="KW-1185">Reference proteome</keyword>
<gene>
    <name evidence="2" type="ORF">PXEA_LOCUS7829</name>
</gene>
<protein>
    <submittedName>
        <fullName evidence="2">Uncharacterized protein</fullName>
    </submittedName>
</protein>
<accession>A0A3S5CED5</accession>
<evidence type="ECO:0000313" key="2">
    <source>
        <dbReference type="EMBL" id="VEL14389.1"/>
    </source>
</evidence>
<evidence type="ECO:0000256" key="1">
    <source>
        <dbReference type="SAM" id="Phobius"/>
    </source>
</evidence>